<evidence type="ECO:0000313" key="4">
    <source>
        <dbReference type="Proteomes" id="UP001219585"/>
    </source>
</evidence>
<dbReference type="RefSeq" id="WP_274797128.1">
    <property type="nucleotide sequence ID" value="NZ_CP113527.1"/>
</dbReference>
<keyword evidence="1" id="KW-0472">Membrane</keyword>
<feature type="transmembrane region" description="Helical" evidence="1">
    <location>
        <begin position="59"/>
        <end position="78"/>
    </location>
</feature>
<dbReference type="Proteomes" id="UP001289615">
    <property type="component" value="Unassembled WGS sequence"/>
</dbReference>
<dbReference type="KEGG" id="liu:OU989_10655"/>
<proteinExistence type="predicted"/>
<name>A0AAJ5RPR1_9BACI</name>
<accession>A0AAJ5RPR1</accession>
<dbReference type="InterPro" id="IPR025018">
    <property type="entry name" value="DUF3953"/>
</dbReference>
<evidence type="ECO:0000313" key="2">
    <source>
        <dbReference type="EMBL" id="MEA0975786.1"/>
    </source>
</evidence>
<evidence type="ECO:0000313" key="3">
    <source>
        <dbReference type="EMBL" id="WDV08901.1"/>
    </source>
</evidence>
<feature type="transmembrane region" description="Helical" evidence="1">
    <location>
        <begin position="30"/>
        <end position="47"/>
    </location>
</feature>
<keyword evidence="1" id="KW-0812">Transmembrane</keyword>
<dbReference type="EMBL" id="CP113527">
    <property type="protein sequence ID" value="WDV08901.1"/>
    <property type="molecule type" value="Genomic_DNA"/>
</dbReference>
<organism evidence="3 4">
    <name type="scientific">Lysinibacillus irui</name>
    <dbReference type="NCBI Taxonomy" id="2998077"/>
    <lineage>
        <taxon>Bacteria</taxon>
        <taxon>Bacillati</taxon>
        <taxon>Bacillota</taxon>
        <taxon>Bacilli</taxon>
        <taxon>Bacillales</taxon>
        <taxon>Bacillaceae</taxon>
        <taxon>Lysinibacillus</taxon>
    </lineage>
</organism>
<keyword evidence="5" id="KW-1185">Reference proteome</keyword>
<dbReference type="EMBL" id="JAXUIA010000002">
    <property type="protein sequence ID" value="MEA0975786.1"/>
    <property type="molecule type" value="Genomic_DNA"/>
</dbReference>
<evidence type="ECO:0000256" key="1">
    <source>
        <dbReference type="SAM" id="Phobius"/>
    </source>
</evidence>
<gene>
    <name evidence="3" type="ORF">OU989_10655</name>
    <name evidence="2" type="ORF">U6C28_05695</name>
</gene>
<dbReference type="Pfam" id="PF13129">
    <property type="entry name" value="DUF3953"/>
    <property type="match status" value="1"/>
</dbReference>
<protein>
    <submittedName>
        <fullName evidence="3">DUF3953 domain-containing protein</fullName>
    </submittedName>
</protein>
<dbReference type="Proteomes" id="UP001219585">
    <property type="component" value="Chromosome"/>
</dbReference>
<feature type="transmembrane region" description="Helical" evidence="1">
    <location>
        <begin position="7"/>
        <end position="24"/>
    </location>
</feature>
<reference evidence="2 5" key="2">
    <citation type="submission" date="2023-12" db="EMBL/GenBank/DDBJ databases">
        <title>Genome comparison identifies genes involved in endophytic behavior of Lysinibacillus irui and provides insights into its role as a plant-growth promoting bacterium.</title>
        <authorList>
            <person name="Hilario S."/>
            <person name="Matos I."/>
            <person name="Goncalves M.F.M."/>
            <person name="Pardo C.A."/>
            <person name="Santos M.J."/>
        </authorList>
    </citation>
    <scope>NUCLEOTIDE SEQUENCE [LARGE SCALE GENOMIC DNA]</scope>
    <source>
        <strain evidence="2 5">B3</strain>
    </source>
</reference>
<dbReference type="AlphaFoldDB" id="A0AAJ5RPR1"/>
<keyword evidence="1" id="KW-1133">Transmembrane helix</keyword>
<sequence>MSRSLGLQLLFAVVIIMISVYGLVTKDFTFLPVTFTLLGLTFVLIGVREWRKENKSAMSIVSFGTACFLFLVVALSFFP</sequence>
<reference evidence="3" key="1">
    <citation type="submission" date="2022-11" db="EMBL/GenBank/DDBJ databases">
        <title>Lysinibacillus irui.</title>
        <authorList>
            <person name="Akintayo S.O."/>
        </authorList>
    </citation>
    <scope>NUCLEOTIDE SEQUENCE</scope>
    <source>
        <strain evidence="3">IRB4-01</strain>
    </source>
</reference>
<evidence type="ECO:0000313" key="5">
    <source>
        <dbReference type="Proteomes" id="UP001289615"/>
    </source>
</evidence>